<feature type="non-terminal residue" evidence="1">
    <location>
        <position position="281"/>
    </location>
</feature>
<dbReference type="Pfam" id="PF00805">
    <property type="entry name" value="Pentapeptide"/>
    <property type="match status" value="1"/>
</dbReference>
<accession>A0A382PHR7</accession>
<name>A0A382PHR7_9ZZZZ</name>
<gene>
    <name evidence="1" type="ORF">METZ01_LOCUS325797</name>
</gene>
<proteinExistence type="predicted"/>
<protein>
    <submittedName>
        <fullName evidence="1">Uncharacterized protein</fullName>
    </submittedName>
</protein>
<organism evidence="1">
    <name type="scientific">marine metagenome</name>
    <dbReference type="NCBI Taxonomy" id="408172"/>
    <lineage>
        <taxon>unclassified sequences</taxon>
        <taxon>metagenomes</taxon>
        <taxon>ecological metagenomes</taxon>
    </lineage>
</organism>
<dbReference type="Gene3D" id="2.160.20.80">
    <property type="entry name" value="E3 ubiquitin-protein ligase SopA"/>
    <property type="match status" value="1"/>
</dbReference>
<dbReference type="SUPFAM" id="SSF141571">
    <property type="entry name" value="Pentapeptide repeat-like"/>
    <property type="match status" value="1"/>
</dbReference>
<dbReference type="AlphaFoldDB" id="A0A382PHR7"/>
<sequence length="281" mass="32286">MNWIHTKHIIALVLSFSIFVLIIPNAFAESVPEWVKNTAGWWATDQISETEFVNAVEFLVKENIIQVNVSQTSETSDGVPEWVKNTAGWWATDQISETEFVNAIKFLIESGLINISSYNCDQSEDRDRNGVPDIIETAPVLSGFVAFLLGLDDMEFTDKNWSNCYFPKDLSHYTFINVDLSYSDFSDSKLFNTMFDQVNLQGADLSNIDIRGSVFFLSDLSYTNFENADFSTDNWEKPFVVITYNYVSTTNVTFQCYYEPCLFHTNLQDYDTNNIFYDTTY</sequence>
<evidence type="ECO:0000313" key="1">
    <source>
        <dbReference type="EMBL" id="SVC72943.1"/>
    </source>
</evidence>
<reference evidence="1" key="1">
    <citation type="submission" date="2018-05" db="EMBL/GenBank/DDBJ databases">
        <authorList>
            <person name="Lanie J.A."/>
            <person name="Ng W.-L."/>
            <person name="Kazmierczak K.M."/>
            <person name="Andrzejewski T.M."/>
            <person name="Davidsen T.M."/>
            <person name="Wayne K.J."/>
            <person name="Tettelin H."/>
            <person name="Glass J.I."/>
            <person name="Rusch D."/>
            <person name="Podicherti R."/>
            <person name="Tsui H.-C.T."/>
            <person name="Winkler M.E."/>
        </authorList>
    </citation>
    <scope>NUCLEOTIDE SEQUENCE</scope>
</reference>
<dbReference type="InterPro" id="IPR001646">
    <property type="entry name" value="5peptide_repeat"/>
</dbReference>
<dbReference type="EMBL" id="UINC01107514">
    <property type="protein sequence ID" value="SVC72943.1"/>
    <property type="molecule type" value="Genomic_DNA"/>
</dbReference>